<organism evidence="2 3">
    <name type="scientific">Arcticibacter pallidicorallinus</name>
    <dbReference type="NCBI Taxonomy" id="1259464"/>
    <lineage>
        <taxon>Bacteria</taxon>
        <taxon>Pseudomonadati</taxon>
        <taxon>Bacteroidota</taxon>
        <taxon>Sphingobacteriia</taxon>
        <taxon>Sphingobacteriales</taxon>
        <taxon>Sphingobacteriaceae</taxon>
        <taxon>Arcticibacter</taxon>
    </lineage>
</organism>
<proteinExistence type="predicted"/>
<dbReference type="Proteomes" id="UP000238034">
    <property type="component" value="Unassembled WGS sequence"/>
</dbReference>
<evidence type="ECO:0000313" key="2">
    <source>
        <dbReference type="EMBL" id="PRY53771.1"/>
    </source>
</evidence>
<keyword evidence="1" id="KW-0472">Membrane</keyword>
<feature type="transmembrane region" description="Helical" evidence="1">
    <location>
        <begin position="44"/>
        <end position="64"/>
    </location>
</feature>
<feature type="transmembrane region" description="Helical" evidence="1">
    <location>
        <begin position="7"/>
        <end position="24"/>
    </location>
</feature>
<keyword evidence="3" id="KW-1185">Reference proteome</keyword>
<dbReference type="OrthoDB" id="1027344at2"/>
<accession>A0A2T0U773</accession>
<evidence type="ECO:0000256" key="1">
    <source>
        <dbReference type="SAM" id="Phobius"/>
    </source>
</evidence>
<dbReference type="AlphaFoldDB" id="A0A2T0U773"/>
<name>A0A2T0U773_9SPHI</name>
<evidence type="ECO:0000313" key="3">
    <source>
        <dbReference type="Proteomes" id="UP000238034"/>
    </source>
</evidence>
<comment type="caution">
    <text evidence="2">The sequence shown here is derived from an EMBL/GenBank/DDBJ whole genome shotgun (WGS) entry which is preliminary data.</text>
</comment>
<dbReference type="EMBL" id="PVTH01000003">
    <property type="protein sequence ID" value="PRY53771.1"/>
    <property type="molecule type" value="Genomic_DNA"/>
</dbReference>
<keyword evidence="1" id="KW-0812">Transmembrane</keyword>
<keyword evidence="1" id="KW-1133">Transmembrane helix</keyword>
<reference evidence="2 3" key="1">
    <citation type="submission" date="2018-03" db="EMBL/GenBank/DDBJ databases">
        <title>Genomic Encyclopedia of Type Strains, Phase III (KMG-III): the genomes of soil and plant-associated and newly described type strains.</title>
        <authorList>
            <person name="Whitman W."/>
        </authorList>
    </citation>
    <scope>NUCLEOTIDE SEQUENCE [LARGE SCALE GENOMIC DNA]</scope>
    <source>
        <strain evidence="2 3">CGMCC 1.9313</strain>
    </source>
</reference>
<gene>
    <name evidence="2" type="ORF">B0I27_103241</name>
</gene>
<dbReference type="RefSeq" id="WP_106292361.1">
    <property type="nucleotide sequence ID" value="NZ_PVTH01000003.1"/>
</dbReference>
<protein>
    <submittedName>
        <fullName evidence="2">DNA phosphorothioation-dependent restriction protein DptG</fullName>
    </submittedName>
</protein>
<sequence length="108" mass="13275">MRFLILHIARLPAAGMALFPFILVKRKAYKEDKVLINHEKIHLVQQLELLLIFFYIIYLVHYVINLARYRSHRMAYLNIVFEREAFHMDADLLYLKRRRLFAWRYFFG</sequence>